<comment type="caution">
    <text evidence="2">The sequence shown here is derived from an EMBL/GenBank/DDBJ whole genome shotgun (WGS) entry which is preliminary data.</text>
</comment>
<dbReference type="EMBL" id="JBBPBK010000010">
    <property type="protein sequence ID" value="KAK9276160.1"/>
    <property type="molecule type" value="Genomic_DNA"/>
</dbReference>
<dbReference type="InterPro" id="IPR003854">
    <property type="entry name" value="GASA"/>
</dbReference>
<protein>
    <recommendedName>
        <fullName evidence="4">Snakin-2</fullName>
    </recommendedName>
</protein>
<sequence length="91" mass="10052">MAIRFLLLVGVLIFCIAQVSSDAEIEEHHTQVVKGSNRKLLTVMDCGGLCKVRCSLHSRPNVCTRACGTCCVRCKCTKQIYLIHLSAIQCL</sequence>
<keyword evidence="1" id="KW-0732">Signal</keyword>
<keyword evidence="3" id="KW-1185">Reference proteome</keyword>
<reference evidence="2 3" key="1">
    <citation type="journal article" date="2024" name="Plant J.">
        <title>Genome sequences and population genomics reveal climatic adaptation and genomic divergence between two closely related sweetgum species.</title>
        <authorList>
            <person name="Xu W.Q."/>
            <person name="Ren C.Q."/>
            <person name="Zhang X.Y."/>
            <person name="Comes H.P."/>
            <person name="Liu X.H."/>
            <person name="Li Y.G."/>
            <person name="Kettle C.J."/>
            <person name="Jalonen R."/>
            <person name="Gaisberger H."/>
            <person name="Ma Y.Z."/>
            <person name="Qiu Y.X."/>
        </authorList>
    </citation>
    <scope>NUCLEOTIDE SEQUENCE [LARGE SCALE GENOMIC DNA]</scope>
    <source>
        <strain evidence="2">Hangzhou</strain>
    </source>
</reference>
<feature type="chain" id="PRO_5042930100" description="Snakin-2" evidence="1">
    <location>
        <begin position="22"/>
        <end position="91"/>
    </location>
</feature>
<dbReference type="Pfam" id="PF02704">
    <property type="entry name" value="GASA"/>
    <property type="match status" value="1"/>
</dbReference>
<accession>A0AAP0WT76</accession>
<feature type="signal peptide" evidence="1">
    <location>
        <begin position="1"/>
        <end position="21"/>
    </location>
</feature>
<gene>
    <name evidence="2" type="ORF">L1049_005691</name>
</gene>
<evidence type="ECO:0008006" key="4">
    <source>
        <dbReference type="Google" id="ProtNLM"/>
    </source>
</evidence>
<dbReference type="Proteomes" id="UP001415857">
    <property type="component" value="Unassembled WGS sequence"/>
</dbReference>
<evidence type="ECO:0000313" key="3">
    <source>
        <dbReference type="Proteomes" id="UP001415857"/>
    </source>
</evidence>
<dbReference type="AlphaFoldDB" id="A0AAP0WT76"/>
<evidence type="ECO:0000313" key="2">
    <source>
        <dbReference type="EMBL" id="KAK9276160.1"/>
    </source>
</evidence>
<name>A0AAP0WT76_LIQFO</name>
<proteinExistence type="predicted"/>
<evidence type="ECO:0000256" key="1">
    <source>
        <dbReference type="SAM" id="SignalP"/>
    </source>
</evidence>
<organism evidence="2 3">
    <name type="scientific">Liquidambar formosana</name>
    <name type="common">Formosan gum</name>
    <dbReference type="NCBI Taxonomy" id="63359"/>
    <lineage>
        <taxon>Eukaryota</taxon>
        <taxon>Viridiplantae</taxon>
        <taxon>Streptophyta</taxon>
        <taxon>Embryophyta</taxon>
        <taxon>Tracheophyta</taxon>
        <taxon>Spermatophyta</taxon>
        <taxon>Magnoliopsida</taxon>
        <taxon>eudicotyledons</taxon>
        <taxon>Gunneridae</taxon>
        <taxon>Pentapetalae</taxon>
        <taxon>Saxifragales</taxon>
        <taxon>Altingiaceae</taxon>
        <taxon>Liquidambar</taxon>
    </lineage>
</organism>